<evidence type="ECO:0000313" key="1">
    <source>
        <dbReference type="EMBL" id="VDP45933.1"/>
    </source>
</evidence>
<dbReference type="Proteomes" id="UP000269396">
    <property type="component" value="Unassembled WGS sequence"/>
</dbReference>
<reference evidence="1 2" key="1">
    <citation type="submission" date="2018-11" db="EMBL/GenBank/DDBJ databases">
        <authorList>
            <consortium name="Pathogen Informatics"/>
        </authorList>
    </citation>
    <scope>NUCLEOTIDE SEQUENCE [LARGE SCALE GENOMIC DNA]</scope>
    <source>
        <strain>Denwood</strain>
        <strain evidence="2">Zambia</strain>
    </source>
</reference>
<dbReference type="EMBL" id="UZAL01029099">
    <property type="protein sequence ID" value="VDP45933.1"/>
    <property type="molecule type" value="Genomic_DNA"/>
</dbReference>
<organism evidence="1 2">
    <name type="scientific">Schistosoma mattheei</name>
    <dbReference type="NCBI Taxonomy" id="31246"/>
    <lineage>
        <taxon>Eukaryota</taxon>
        <taxon>Metazoa</taxon>
        <taxon>Spiralia</taxon>
        <taxon>Lophotrochozoa</taxon>
        <taxon>Platyhelminthes</taxon>
        <taxon>Trematoda</taxon>
        <taxon>Digenea</taxon>
        <taxon>Strigeidida</taxon>
        <taxon>Schistosomatoidea</taxon>
        <taxon>Schistosomatidae</taxon>
        <taxon>Schistosoma</taxon>
    </lineage>
</organism>
<dbReference type="PANTHER" id="PTHR19446">
    <property type="entry name" value="REVERSE TRANSCRIPTASES"/>
    <property type="match status" value="1"/>
</dbReference>
<dbReference type="STRING" id="31246.A0A183P2T9"/>
<evidence type="ECO:0000313" key="2">
    <source>
        <dbReference type="Proteomes" id="UP000269396"/>
    </source>
</evidence>
<gene>
    <name evidence="1" type="ORF">SMTD_LOCUS8675</name>
</gene>
<protein>
    <submittedName>
        <fullName evidence="1">Uncharacterized protein</fullName>
    </submittedName>
</protein>
<keyword evidence="2" id="KW-1185">Reference proteome</keyword>
<proteinExistence type="predicted"/>
<accession>A0A183P2T9</accession>
<dbReference type="AlphaFoldDB" id="A0A183P2T9"/>
<name>A0A183P2T9_9TREM</name>
<sequence length="324" mass="36666">MYLIIEEVRKATKELVLAWFNGTNRDPVLLLRRLDPEGDPSTSQKALDSLFEMLPLDDLLKVVQEWSPNYLNSDRILKSDCLTPEATFFWRALVEFIHKRQTNVDDTTTTTIKSAVHLEHEDEDEENNPLQRLADLVQPSVSVYVDLAKRLVEHFKELLNRPTPLNPPNIEAAPTDLPIDVGPPTIEEISMAIRQIKSGKAEGPDNIPVEALKVDVAATERIPHILSNKIWGGEQVPKDWKEGLLIKIPKKGVLSKCDNYRGITLLSIPENVFNRVLLDRMKDCVDAQLRDQQAGFRKDRSCGDQIAPYGSLWNSQLNGIHHST</sequence>